<feature type="compositionally biased region" description="Low complexity" evidence="1">
    <location>
        <begin position="689"/>
        <end position="700"/>
    </location>
</feature>
<reference evidence="2" key="1">
    <citation type="journal article" date="2021" name="Proc. Natl. Acad. Sci. U.S.A.">
        <title>Three genomes in the algal genus Volvox reveal the fate of a haploid sex-determining region after a transition to homothallism.</title>
        <authorList>
            <person name="Yamamoto K."/>
            <person name="Hamaji T."/>
            <person name="Kawai-Toyooka H."/>
            <person name="Matsuzaki R."/>
            <person name="Takahashi F."/>
            <person name="Nishimura Y."/>
            <person name="Kawachi M."/>
            <person name="Noguchi H."/>
            <person name="Minakuchi Y."/>
            <person name="Umen J.G."/>
            <person name="Toyoda A."/>
            <person name="Nozaki H."/>
        </authorList>
    </citation>
    <scope>NUCLEOTIDE SEQUENCE</scope>
    <source>
        <strain evidence="3">NIES-3785</strain>
        <strain evidence="2">NIES-3786</strain>
    </source>
</reference>
<feature type="region of interest" description="Disordered" evidence="1">
    <location>
        <begin position="1424"/>
        <end position="1447"/>
    </location>
</feature>
<evidence type="ECO:0000313" key="3">
    <source>
        <dbReference type="EMBL" id="GIM14912.1"/>
    </source>
</evidence>
<dbReference type="Proteomes" id="UP000722791">
    <property type="component" value="Unassembled WGS sequence"/>
</dbReference>
<feature type="compositionally biased region" description="Polar residues" evidence="1">
    <location>
        <begin position="114"/>
        <end position="129"/>
    </location>
</feature>
<comment type="caution">
    <text evidence="2">The sequence shown here is derived from an EMBL/GenBank/DDBJ whole genome shotgun (WGS) entry which is preliminary data.</text>
</comment>
<organism evidence="2 4">
    <name type="scientific">Volvox reticuliferus</name>
    <dbReference type="NCBI Taxonomy" id="1737510"/>
    <lineage>
        <taxon>Eukaryota</taxon>
        <taxon>Viridiplantae</taxon>
        <taxon>Chlorophyta</taxon>
        <taxon>core chlorophytes</taxon>
        <taxon>Chlorophyceae</taxon>
        <taxon>CS clade</taxon>
        <taxon>Chlamydomonadales</taxon>
        <taxon>Volvocaceae</taxon>
        <taxon>Volvox</taxon>
    </lineage>
</organism>
<dbReference type="OrthoDB" id="553113at2759"/>
<accession>A0A8J4D0N8</accession>
<feature type="compositionally biased region" description="Low complexity" evidence="1">
    <location>
        <begin position="151"/>
        <end position="162"/>
    </location>
</feature>
<gene>
    <name evidence="2" type="ORF">Vretifemale_18949</name>
    <name evidence="3" type="ORF">Vretimale_17777</name>
</gene>
<feature type="compositionally biased region" description="Gly residues" evidence="1">
    <location>
        <begin position="840"/>
        <end position="851"/>
    </location>
</feature>
<evidence type="ECO:0000313" key="2">
    <source>
        <dbReference type="EMBL" id="GIL91390.1"/>
    </source>
</evidence>
<feature type="region of interest" description="Disordered" evidence="1">
    <location>
        <begin position="670"/>
        <end position="701"/>
    </location>
</feature>
<feature type="compositionally biased region" description="Low complexity" evidence="1">
    <location>
        <begin position="852"/>
        <end position="865"/>
    </location>
</feature>
<protein>
    <submittedName>
        <fullName evidence="2">Uncharacterized protein</fullName>
    </submittedName>
</protein>
<feature type="compositionally biased region" description="Low complexity" evidence="1">
    <location>
        <begin position="1424"/>
        <end position="1440"/>
    </location>
</feature>
<feature type="region of interest" description="Disordered" evidence="1">
    <location>
        <begin position="501"/>
        <end position="598"/>
    </location>
</feature>
<feature type="compositionally biased region" description="Low complexity" evidence="1">
    <location>
        <begin position="880"/>
        <end position="893"/>
    </location>
</feature>
<keyword evidence="4" id="KW-1185">Reference proteome</keyword>
<sequence>MGCWSALCGCLSKSCFLTESRAVEGHSSGGAPARPPVPIPSPIVDGPRLEPLPAGPALAPARLSQQHLPVDPAPAGIISIIGMRDQVHAAQPMPLYIRKGQEQDISASGGLADPNSTTQSLNAAVTSGSPAFPVPAAMETLTSAGPPPQLSSPQSSKAASLSTEAPRLLTGSSSWAMQHCTPLQHPTSSEKETAPFAFNMPRPNMVDAAALAVATVARVSPMPNRSFTSRRGPAGAFACSLAGLPHNRSPSTSAGMPHQAAYRALAAFPADLPAQALLDESRTVSISSSDENDDGLPSPTGVAAAAAIEVLQAGGSPHYAVLGHGVPALIRDLQRQNAEEAAFIRGTLAALKQATLAGFEDFGEVEVLPGLPRVRSSHSSYGRGQALSVTSAATNIGLSQSSAASGGPASRRCLTLNAVVHGANLAAIFGGGGGAASAASASASAMLQPLQTSTQTGCGFSGDYLAAKMAAGPASQQTIRAMVDPGEVLGFSYGSPPGLMWENGAHPPARPTDTRPLPAEEPPTGGCVGGREDGVPSPTMLAELPKLPPLRPLLSRHPKPPLQRQQCPIAGPPLTPLEQLPPSTSGRPSPPLPGVGLLPPPPQWPQQQAAGHRYAEVLQQIFARATAAQQQLRQQQQQQMQQLYKAHQISGQLHMASLSAQPQLRVDQPPAQQTLPQRQDEQRRGASTALPAALEPPGALKTAVSAEDAALQLQKPSLPEDSPLPMEMGSGQAGPHECVEVPMMSPLLQKEGAAQEHALLRNGEEAHINIGWNHADSITCASISDCEGKMSASKPAPASTISFTQTQTDANEVSGGIVANRDHPCKATSQHYVSGDDSGRVGGEGAKGPGGSSSSTAASKLSTAEQAALAGGSANERSTGACSAGSGSVDDGVTGGDTAEGCSIANRKSHGDPVEALLTAVSFSAQTNNGSHITVAPLPPAATAAEAEVTAFARQLPSEQRKELAQLVREKWSPFTFPQRFTAESPMRPPVAVAAAAELPRGSSGRILDALPAMVDAVCGDAAPPSGIWSSSCAAATSRAAFTSSPPIFSHMPTWKESIMPQSIGWMHSLSTSGAGSYHRCMGHLWMLGASAAAPSQSTGAKGASQCPPPRVCGDIIEPSKSSCMTAPGHAGLLPSPMRYRSAESSASSAIRSLNAVAVSTETSVGAAYDSGAGVDGHACRDAVQQPTTEQSQGGRCMVAVESVAMALPQPPVLPPSPQHAAAAAAGGAGLGPQLPPLVPYHREQQQGYAMTVDATIVPAAPAAPARAAVTATGVAATASAVETITPRRLLPPDSVADLPGATKSPPVAPAQCNADMDHVRSLVGRKWSPFFDLEANFRLLKAPSVAAPAALPDNARVLDMQPCHGPTPSPILTEPYAAHRPYPPHRDVALRMATGRQPMDNGSGTVLAMAATATQTAATGAVAAATAAAPSTSAPAAGVPSEEEGD</sequence>
<dbReference type="EMBL" id="BNCP01000064">
    <property type="protein sequence ID" value="GIL91390.1"/>
    <property type="molecule type" value="Genomic_DNA"/>
</dbReference>
<dbReference type="EMBL" id="BNCQ01000060">
    <property type="protein sequence ID" value="GIM14912.1"/>
    <property type="molecule type" value="Genomic_DNA"/>
</dbReference>
<feature type="region of interest" description="Disordered" evidence="1">
    <location>
        <begin position="24"/>
        <end position="56"/>
    </location>
</feature>
<feature type="region of interest" description="Disordered" evidence="1">
    <location>
        <begin position="106"/>
        <end position="165"/>
    </location>
</feature>
<proteinExistence type="predicted"/>
<evidence type="ECO:0000256" key="1">
    <source>
        <dbReference type="SAM" id="MobiDB-lite"/>
    </source>
</evidence>
<feature type="region of interest" description="Disordered" evidence="1">
    <location>
        <begin position="818"/>
        <end position="893"/>
    </location>
</feature>
<name>A0A8J4D0N8_9CHLO</name>
<feature type="compositionally biased region" description="Low complexity" evidence="1">
    <location>
        <begin position="42"/>
        <end position="56"/>
    </location>
</feature>
<evidence type="ECO:0000313" key="4">
    <source>
        <dbReference type="Proteomes" id="UP000747110"/>
    </source>
</evidence>
<feature type="compositionally biased region" description="Pro residues" evidence="1">
    <location>
        <begin position="588"/>
        <end position="598"/>
    </location>
</feature>
<dbReference type="Proteomes" id="UP000747110">
    <property type="component" value="Unassembled WGS sequence"/>
</dbReference>